<comment type="caution">
    <text evidence="5">The sequence shown here is derived from an EMBL/GenBank/DDBJ whole genome shotgun (WGS) entry which is preliminary data.</text>
</comment>
<dbReference type="Proteomes" id="UP000557717">
    <property type="component" value="Unassembled WGS sequence"/>
</dbReference>
<protein>
    <submittedName>
        <fullName evidence="5">DNA-binding transcriptional regulator YhcF (GntR family)</fullName>
    </submittedName>
</protein>
<dbReference type="CDD" id="cd07377">
    <property type="entry name" value="WHTH_GntR"/>
    <property type="match status" value="1"/>
</dbReference>
<dbReference type="Gene3D" id="1.10.10.10">
    <property type="entry name" value="Winged helix-like DNA-binding domain superfamily/Winged helix DNA-binding domain"/>
    <property type="match status" value="1"/>
</dbReference>
<evidence type="ECO:0000313" key="6">
    <source>
        <dbReference type="Proteomes" id="UP000557717"/>
    </source>
</evidence>
<dbReference type="RefSeq" id="WP_184015363.1">
    <property type="nucleotide sequence ID" value="NZ_JACHFD010000002.1"/>
</dbReference>
<dbReference type="PROSITE" id="PS50949">
    <property type="entry name" value="HTH_GNTR"/>
    <property type="match status" value="1"/>
</dbReference>
<dbReference type="PANTHER" id="PTHR38445:SF7">
    <property type="entry name" value="GNTR-FAMILY TRANSCRIPTIONAL REGULATOR"/>
    <property type="match status" value="1"/>
</dbReference>
<gene>
    <name evidence="5" type="ORF">HNR46_000439</name>
</gene>
<keyword evidence="3" id="KW-0804">Transcription</keyword>
<reference evidence="5 6" key="1">
    <citation type="submission" date="2020-08" db="EMBL/GenBank/DDBJ databases">
        <title>Genomic Encyclopedia of Type Strains, Phase IV (KMG-IV): sequencing the most valuable type-strain genomes for metagenomic binning, comparative biology and taxonomic classification.</title>
        <authorList>
            <person name="Goeker M."/>
        </authorList>
    </citation>
    <scope>NUCLEOTIDE SEQUENCE [LARGE SCALE GENOMIC DNA]</scope>
    <source>
        <strain evidence="5 6">YC6886</strain>
    </source>
</reference>
<dbReference type="Pfam" id="PF00392">
    <property type="entry name" value="GntR"/>
    <property type="match status" value="1"/>
</dbReference>
<keyword evidence="6" id="KW-1185">Reference proteome</keyword>
<evidence type="ECO:0000256" key="1">
    <source>
        <dbReference type="ARBA" id="ARBA00023015"/>
    </source>
</evidence>
<organism evidence="5 6">
    <name type="scientific">Haloferula luteola</name>
    <dbReference type="NCBI Taxonomy" id="595692"/>
    <lineage>
        <taxon>Bacteria</taxon>
        <taxon>Pseudomonadati</taxon>
        <taxon>Verrucomicrobiota</taxon>
        <taxon>Verrucomicrobiia</taxon>
        <taxon>Verrucomicrobiales</taxon>
        <taxon>Verrucomicrobiaceae</taxon>
        <taxon>Haloferula</taxon>
    </lineage>
</organism>
<accession>A0A840UWV9</accession>
<proteinExistence type="predicted"/>
<dbReference type="AlphaFoldDB" id="A0A840UWV9"/>
<dbReference type="SUPFAM" id="SSF46785">
    <property type="entry name" value="Winged helix' DNA-binding domain"/>
    <property type="match status" value="1"/>
</dbReference>
<evidence type="ECO:0000256" key="3">
    <source>
        <dbReference type="ARBA" id="ARBA00023163"/>
    </source>
</evidence>
<keyword evidence="1" id="KW-0805">Transcription regulation</keyword>
<feature type="domain" description="HTH gntR-type" evidence="4">
    <location>
        <begin position="18"/>
        <end position="86"/>
    </location>
</feature>
<dbReference type="InterPro" id="IPR000524">
    <property type="entry name" value="Tscrpt_reg_HTH_GntR"/>
</dbReference>
<dbReference type="PANTHER" id="PTHR38445">
    <property type="entry name" value="HTH-TYPE TRANSCRIPTIONAL REPRESSOR YTRA"/>
    <property type="match status" value="1"/>
</dbReference>
<dbReference type="InterPro" id="IPR036390">
    <property type="entry name" value="WH_DNA-bd_sf"/>
</dbReference>
<evidence type="ECO:0000259" key="4">
    <source>
        <dbReference type="PROSITE" id="PS50949"/>
    </source>
</evidence>
<dbReference type="EMBL" id="JACHFD010000002">
    <property type="protein sequence ID" value="MBB5350215.1"/>
    <property type="molecule type" value="Genomic_DNA"/>
</dbReference>
<keyword evidence="2 5" id="KW-0238">DNA-binding</keyword>
<dbReference type="GO" id="GO:0003677">
    <property type="term" value="F:DNA binding"/>
    <property type="evidence" value="ECO:0007669"/>
    <property type="project" value="UniProtKB-KW"/>
</dbReference>
<evidence type="ECO:0000313" key="5">
    <source>
        <dbReference type="EMBL" id="MBB5350215.1"/>
    </source>
</evidence>
<evidence type="ECO:0000256" key="2">
    <source>
        <dbReference type="ARBA" id="ARBA00023125"/>
    </source>
</evidence>
<sequence>MVPEWVMLPFVLQLRDGEPVSDQVVRAAHRALANGELREGDLFPSVRGLAQELKISPTTAFKVVQELKDLGFLVSRPGVGMVVQAPQLPPVEKRQALLEPAARRFLEEARALHLTAEETEAVLRRLSDPDSEIQPERW</sequence>
<name>A0A840UWV9_9BACT</name>
<dbReference type="InterPro" id="IPR036388">
    <property type="entry name" value="WH-like_DNA-bd_sf"/>
</dbReference>
<dbReference type="GO" id="GO:0003700">
    <property type="term" value="F:DNA-binding transcription factor activity"/>
    <property type="evidence" value="ECO:0007669"/>
    <property type="project" value="InterPro"/>
</dbReference>
<dbReference type="SMART" id="SM00345">
    <property type="entry name" value="HTH_GNTR"/>
    <property type="match status" value="1"/>
</dbReference>